<sequence length="44" mass="5187">MLLRVHQRADYDRSVPRVPRLCRRRPARRGGTHGAVLLHQHYKG</sequence>
<gene>
    <name evidence="1" type="ORF">E2C01_084860</name>
</gene>
<name>A0A5B7J8V9_PORTR</name>
<evidence type="ECO:0000313" key="1">
    <source>
        <dbReference type="EMBL" id="MPC89897.1"/>
    </source>
</evidence>
<comment type="caution">
    <text evidence="1">The sequence shown here is derived from an EMBL/GenBank/DDBJ whole genome shotgun (WGS) entry which is preliminary data.</text>
</comment>
<proteinExistence type="predicted"/>
<organism evidence="1 2">
    <name type="scientific">Portunus trituberculatus</name>
    <name type="common">Swimming crab</name>
    <name type="synonym">Neptunus trituberculatus</name>
    <dbReference type="NCBI Taxonomy" id="210409"/>
    <lineage>
        <taxon>Eukaryota</taxon>
        <taxon>Metazoa</taxon>
        <taxon>Ecdysozoa</taxon>
        <taxon>Arthropoda</taxon>
        <taxon>Crustacea</taxon>
        <taxon>Multicrustacea</taxon>
        <taxon>Malacostraca</taxon>
        <taxon>Eumalacostraca</taxon>
        <taxon>Eucarida</taxon>
        <taxon>Decapoda</taxon>
        <taxon>Pleocyemata</taxon>
        <taxon>Brachyura</taxon>
        <taxon>Eubrachyura</taxon>
        <taxon>Portunoidea</taxon>
        <taxon>Portunidae</taxon>
        <taxon>Portuninae</taxon>
        <taxon>Portunus</taxon>
    </lineage>
</organism>
<protein>
    <submittedName>
        <fullName evidence="1">Uncharacterized protein</fullName>
    </submittedName>
</protein>
<evidence type="ECO:0000313" key="2">
    <source>
        <dbReference type="Proteomes" id="UP000324222"/>
    </source>
</evidence>
<accession>A0A5B7J8V9</accession>
<dbReference type="EMBL" id="VSRR010082539">
    <property type="protein sequence ID" value="MPC89897.1"/>
    <property type="molecule type" value="Genomic_DNA"/>
</dbReference>
<dbReference type="Proteomes" id="UP000324222">
    <property type="component" value="Unassembled WGS sequence"/>
</dbReference>
<reference evidence="1 2" key="1">
    <citation type="submission" date="2019-05" db="EMBL/GenBank/DDBJ databases">
        <title>Another draft genome of Portunus trituberculatus and its Hox gene families provides insights of decapod evolution.</title>
        <authorList>
            <person name="Jeong J.-H."/>
            <person name="Song I."/>
            <person name="Kim S."/>
            <person name="Choi T."/>
            <person name="Kim D."/>
            <person name="Ryu S."/>
            <person name="Kim W."/>
        </authorList>
    </citation>
    <scope>NUCLEOTIDE SEQUENCE [LARGE SCALE GENOMIC DNA]</scope>
    <source>
        <tissue evidence="1">Muscle</tissue>
    </source>
</reference>
<keyword evidence="2" id="KW-1185">Reference proteome</keyword>
<dbReference type="AlphaFoldDB" id="A0A5B7J8V9"/>